<evidence type="ECO:0000313" key="1">
    <source>
        <dbReference type="EMBL" id="KAF9600330.1"/>
    </source>
</evidence>
<evidence type="ECO:0000313" key="2">
    <source>
        <dbReference type="Proteomes" id="UP000631114"/>
    </source>
</evidence>
<name>A0A835HJB5_9MAGN</name>
<organism evidence="1 2">
    <name type="scientific">Coptis chinensis</name>
    <dbReference type="NCBI Taxonomy" id="261450"/>
    <lineage>
        <taxon>Eukaryota</taxon>
        <taxon>Viridiplantae</taxon>
        <taxon>Streptophyta</taxon>
        <taxon>Embryophyta</taxon>
        <taxon>Tracheophyta</taxon>
        <taxon>Spermatophyta</taxon>
        <taxon>Magnoliopsida</taxon>
        <taxon>Ranunculales</taxon>
        <taxon>Ranunculaceae</taxon>
        <taxon>Coptidoideae</taxon>
        <taxon>Coptis</taxon>
    </lineage>
</organism>
<accession>A0A835HJB5</accession>
<dbReference type="PANTHER" id="PTHR37227">
    <property type="entry name" value="OS01G0219000 PROTEIN"/>
    <property type="match status" value="1"/>
</dbReference>
<sequence>MEDPLTEDPPPSRFFDEDLNNFTPPSPLLPPPSLHFTTPTPLSPSLLIIAISTPSIHVINSLTQKSLLATLTLPDTKKNSPSSVYTIPNNPNTVLITIQSSTIPSEMSRAVAKFILDEINPEKALILGSVQSRNYRGKLAPDEEMMFKLETLEEKKSGGDLMVKGVDYFPSGSLIDGLGAAVLGQCQVRKIRGSLFVTWPDSSRGIVLKVKGLIEGLLGELEFGDEGGVRIIRDSRDYYELYA</sequence>
<protein>
    <recommendedName>
        <fullName evidence="3">Proteasome assembly chaperone 1</fullName>
    </recommendedName>
</protein>
<proteinExistence type="predicted"/>
<dbReference type="AlphaFoldDB" id="A0A835HJB5"/>
<dbReference type="Proteomes" id="UP000631114">
    <property type="component" value="Unassembled WGS sequence"/>
</dbReference>
<keyword evidence="2" id="KW-1185">Reference proteome</keyword>
<reference evidence="1 2" key="1">
    <citation type="submission" date="2020-10" db="EMBL/GenBank/DDBJ databases">
        <title>The Coptis chinensis genome and diversification of protoberbering-type alkaloids.</title>
        <authorList>
            <person name="Wang B."/>
            <person name="Shu S."/>
            <person name="Song C."/>
            <person name="Liu Y."/>
        </authorList>
    </citation>
    <scope>NUCLEOTIDE SEQUENCE [LARGE SCALE GENOMIC DNA]</scope>
    <source>
        <strain evidence="1">HL-2020</strain>
        <tissue evidence="1">Leaf</tissue>
    </source>
</reference>
<evidence type="ECO:0008006" key="3">
    <source>
        <dbReference type="Google" id="ProtNLM"/>
    </source>
</evidence>
<dbReference type="OrthoDB" id="17536at2759"/>
<comment type="caution">
    <text evidence="1">The sequence shown here is derived from an EMBL/GenBank/DDBJ whole genome shotgun (WGS) entry which is preliminary data.</text>
</comment>
<dbReference type="EMBL" id="JADFTS010000006">
    <property type="protein sequence ID" value="KAF9600330.1"/>
    <property type="molecule type" value="Genomic_DNA"/>
</dbReference>
<gene>
    <name evidence="1" type="ORF">IFM89_007048</name>
</gene>
<dbReference type="PANTHER" id="PTHR37227:SF2">
    <property type="entry name" value="OS01G0219000 PROTEIN"/>
    <property type="match status" value="1"/>
</dbReference>